<feature type="domain" description="EF-hand" evidence="3">
    <location>
        <begin position="63"/>
        <end position="98"/>
    </location>
</feature>
<accession>A0ABY2AFH0</accession>
<keyword evidence="1" id="KW-0175">Coiled coil</keyword>
<reference evidence="4 5" key="1">
    <citation type="submission" date="2019-02" db="EMBL/GenBank/DDBJ databases">
        <title>Corallincola luteus sp. nov., a marine bacterium isolated from surface sediment of Bohai Sea in China.</title>
        <authorList>
            <person name="Ren Q."/>
        </authorList>
    </citation>
    <scope>NUCLEOTIDE SEQUENCE [LARGE SCALE GENOMIC DNA]</scope>
    <source>
        <strain evidence="4 5">DASS28</strain>
    </source>
</reference>
<proteinExistence type="predicted"/>
<protein>
    <submittedName>
        <fullName evidence="4">EF-hand domain-containing protein</fullName>
    </submittedName>
</protein>
<evidence type="ECO:0000313" key="5">
    <source>
        <dbReference type="Proteomes" id="UP000292554"/>
    </source>
</evidence>
<dbReference type="PROSITE" id="PS50222">
    <property type="entry name" value="EF_HAND_2"/>
    <property type="match status" value="2"/>
</dbReference>
<dbReference type="InterPro" id="IPR002048">
    <property type="entry name" value="EF_hand_dom"/>
</dbReference>
<dbReference type="SMART" id="SM00054">
    <property type="entry name" value="EFh"/>
    <property type="match status" value="2"/>
</dbReference>
<dbReference type="Pfam" id="PF13499">
    <property type="entry name" value="EF-hand_7"/>
    <property type="match status" value="1"/>
</dbReference>
<organism evidence="4 5">
    <name type="scientific">Corallincola luteus</name>
    <dbReference type="NCBI Taxonomy" id="1775177"/>
    <lineage>
        <taxon>Bacteria</taxon>
        <taxon>Pseudomonadati</taxon>
        <taxon>Pseudomonadota</taxon>
        <taxon>Gammaproteobacteria</taxon>
        <taxon>Alteromonadales</taxon>
        <taxon>Psychromonadaceae</taxon>
        <taxon>Corallincola</taxon>
    </lineage>
</organism>
<feature type="region of interest" description="Disordered" evidence="2">
    <location>
        <begin position="99"/>
        <end position="121"/>
    </location>
</feature>
<dbReference type="Proteomes" id="UP000292554">
    <property type="component" value="Unassembled WGS sequence"/>
</dbReference>
<dbReference type="CDD" id="cd00051">
    <property type="entry name" value="EFh"/>
    <property type="match status" value="1"/>
</dbReference>
<sequence>MNISGTGTFSSIQMKSQIDEVKAQRDEIKAQMDEAFATADTDNSNSVSVEEMSAALAAQGAEFNAEKLAQHFTEMDTDEDGQVSVAERDALLESMKNRMEGMPTGMPGETAGGPPGPRAAADTAPLFESLLQSLSEDQEEGSTAQTELNELIEKLQTEGYNQDNVDQAVNYIRELIPIVSTTA</sequence>
<dbReference type="PROSITE" id="PS00018">
    <property type="entry name" value="EF_HAND_1"/>
    <property type="match status" value="1"/>
</dbReference>
<name>A0ABY2AFH0_9GAMM</name>
<feature type="domain" description="EF-hand" evidence="3">
    <location>
        <begin position="27"/>
        <end position="62"/>
    </location>
</feature>
<dbReference type="RefSeq" id="WP_131417601.1">
    <property type="nucleotide sequence ID" value="NZ_SJXE01000018.1"/>
</dbReference>
<dbReference type="InterPro" id="IPR018247">
    <property type="entry name" value="EF_Hand_1_Ca_BS"/>
</dbReference>
<gene>
    <name evidence="4" type="ORF">EZV61_19095</name>
</gene>
<evidence type="ECO:0000313" key="4">
    <source>
        <dbReference type="EMBL" id="TCI01145.1"/>
    </source>
</evidence>
<keyword evidence="5" id="KW-1185">Reference proteome</keyword>
<comment type="caution">
    <text evidence="4">The sequence shown here is derived from an EMBL/GenBank/DDBJ whole genome shotgun (WGS) entry which is preliminary data.</text>
</comment>
<evidence type="ECO:0000256" key="1">
    <source>
        <dbReference type="SAM" id="Coils"/>
    </source>
</evidence>
<evidence type="ECO:0000256" key="2">
    <source>
        <dbReference type="SAM" id="MobiDB-lite"/>
    </source>
</evidence>
<dbReference type="EMBL" id="SJXE01000018">
    <property type="protein sequence ID" value="TCI01145.1"/>
    <property type="molecule type" value="Genomic_DNA"/>
</dbReference>
<evidence type="ECO:0000259" key="3">
    <source>
        <dbReference type="PROSITE" id="PS50222"/>
    </source>
</evidence>
<dbReference type="InterPro" id="IPR011992">
    <property type="entry name" value="EF-hand-dom_pair"/>
</dbReference>
<feature type="coiled-coil region" evidence="1">
    <location>
        <begin position="11"/>
        <end position="38"/>
    </location>
</feature>
<dbReference type="SUPFAM" id="SSF47473">
    <property type="entry name" value="EF-hand"/>
    <property type="match status" value="1"/>
</dbReference>
<dbReference type="Gene3D" id="1.10.238.10">
    <property type="entry name" value="EF-hand"/>
    <property type="match status" value="1"/>
</dbReference>